<feature type="region of interest" description="Disordered" evidence="1">
    <location>
        <begin position="102"/>
        <end position="157"/>
    </location>
</feature>
<sequence length="157" mass="17069">MFIVRTPLRAPESRIFSAAANGRVILRRPDKTVLFGSLLDGSTFEATESKYDEGYFCATNEDGTGHPEQCGIFGFYANMCTVRVQSWNGESWKYFGNVLDNDDKSDDSDVSENDDNSDDSAVSDIDDNSDESDSGSGSSSGSGSGSDSDSLRLRIRQ</sequence>
<dbReference type="Proteomes" id="UP000095767">
    <property type="component" value="Unassembled WGS sequence"/>
</dbReference>
<gene>
    <name evidence="2" type="ORF">BAE44_0010841</name>
</gene>
<name>A0A1E5VSP7_9POAL</name>
<feature type="compositionally biased region" description="Acidic residues" evidence="1">
    <location>
        <begin position="124"/>
        <end position="133"/>
    </location>
</feature>
<organism evidence="2 3">
    <name type="scientific">Dichanthelium oligosanthes</name>
    <dbReference type="NCBI Taxonomy" id="888268"/>
    <lineage>
        <taxon>Eukaryota</taxon>
        <taxon>Viridiplantae</taxon>
        <taxon>Streptophyta</taxon>
        <taxon>Embryophyta</taxon>
        <taxon>Tracheophyta</taxon>
        <taxon>Spermatophyta</taxon>
        <taxon>Magnoliopsida</taxon>
        <taxon>Liliopsida</taxon>
        <taxon>Poales</taxon>
        <taxon>Poaceae</taxon>
        <taxon>PACMAD clade</taxon>
        <taxon>Panicoideae</taxon>
        <taxon>Panicodae</taxon>
        <taxon>Paniceae</taxon>
        <taxon>Dichantheliinae</taxon>
        <taxon>Dichanthelium</taxon>
    </lineage>
</organism>
<evidence type="ECO:0000313" key="2">
    <source>
        <dbReference type="EMBL" id="OEL28140.1"/>
    </source>
</evidence>
<evidence type="ECO:0000256" key="1">
    <source>
        <dbReference type="SAM" id="MobiDB-lite"/>
    </source>
</evidence>
<evidence type="ECO:0000313" key="3">
    <source>
        <dbReference type="Proteomes" id="UP000095767"/>
    </source>
</evidence>
<proteinExistence type="predicted"/>
<dbReference type="AlphaFoldDB" id="A0A1E5VSP7"/>
<protein>
    <submittedName>
        <fullName evidence="2">Uncharacterized protein</fullName>
    </submittedName>
</protein>
<reference evidence="2 3" key="1">
    <citation type="submission" date="2016-09" db="EMBL/GenBank/DDBJ databases">
        <title>The draft genome of Dichanthelium oligosanthes: A C3 panicoid grass species.</title>
        <authorList>
            <person name="Studer A.J."/>
            <person name="Schnable J.C."/>
            <person name="Brutnell T.P."/>
        </authorList>
    </citation>
    <scope>NUCLEOTIDE SEQUENCE [LARGE SCALE GENOMIC DNA]</scope>
    <source>
        <strain evidence="3">cv. Kellogg 1175</strain>
        <tissue evidence="2">Leaf</tissue>
    </source>
</reference>
<accession>A0A1E5VSP7</accession>
<dbReference type="EMBL" id="LWDX02030776">
    <property type="protein sequence ID" value="OEL28140.1"/>
    <property type="molecule type" value="Genomic_DNA"/>
</dbReference>
<feature type="compositionally biased region" description="Acidic residues" evidence="1">
    <location>
        <begin position="103"/>
        <end position="118"/>
    </location>
</feature>
<comment type="caution">
    <text evidence="2">The sequence shown here is derived from an EMBL/GenBank/DDBJ whole genome shotgun (WGS) entry which is preliminary data.</text>
</comment>
<keyword evidence="3" id="KW-1185">Reference proteome</keyword>